<evidence type="ECO:0000259" key="9">
    <source>
        <dbReference type="PROSITE" id="PS50928"/>
    </source>
</evidence>
<feature type="transmembrane region" description="Helical" evidence="8">
    <location>
        <begin position="145"/>
        <end position="169"/>
    </location>
</feature>
<feature type="domain" description="ABC transmembrane type-1" evidence="9">
    <location>
        <begin position="362"/>
        <end position="550"/>
    </location>
</feature>
<dbReference type="PANTHER" id="PTHR42929">
    <property type="entry name" value="INNER MEMBRANE ABC TRANSPORTER PERMEASE PROTEIN YDCU-RELATED-RELATED"/>
    <property type="match status" value="1"/>
</dbReference>
<feature type="transmembrane region" description="Helical" evidence="8">
    <location>
        <begin position="209"/>
        <end position="229"/>
    </location>
</feature>
<keyword evidence="11" id="KW-1185">Reference proteome</keyword>
<dbReference type="SUPFAM" id="SSF161098">
    <property type="entry name" value="MetI-like"/>
    <property type="match status" value="2"/>
</dbReference>
<comment type="similarity">
    <text evidence="2">Belongs to the binding-protein-dependent transport system permease family. CysTW subfamily.</text>
</comment>
<dbReference type="EMBL" id="VHLG01000005">
    <property type="protein sequence ID" value="TPW30494.1"/>
    <property type="molecule type" value="Genomic_DNA"/>
</dbReference>
<feature type="transmembrane region" description="Helical" evidence="8">
    <location>
        <begin position="12"/>
        <end position="33"/>
    </location>
</feature>
<dbReference type="OrthoDB" id="9807047at2"/>
<dbReference type="GO" id="GO:0055085">
    <property type="term" value="P:transmembrane transport"/>
    <property type="evidence" value="ECO:0007669"/>
    <property type="project" value="InterPro"/>
</dbReference>
<evidence type="ECO:0000256" key="2">
    <source>
        <dbReference type="ARBA" id="ARBA00007069"/>
    </source>
</evidence>
<protein>
    <submittedName>
        <fullName evidence="10">ABC transporter permease subunit</fullName>
    </submittedName>
</protein>
<feature type="transmembrane region" description="Helical" evidence="8">
    <location>
        <begin position="368"/>
        <end position="387"/>
    </location>
</feature>
<feature type="transmembrane region" description="Helical" evidence="8">
    <location>
        <begin position="249"/>
        <end position="274"/>
    </location>
</feature>
<feature type="transmembrane region" description="Helical" evidence="8">
    <location>
        <begin position="102"/>
        <end position="125"/>
    </location>
</feature>
<dbReference type="CDD" id="cd06261">
    <property type="entry name" value="TM_PBP2"/>
    <property type="match status" value="2"/>
</dbReference>
<keyword evidence="5 8" id="KW-0812">Transmembrane</keyword>
<dbReference type="InterPro" id="IPR000515">
    <property type="entry name" value="MetI-like"/>
</dbReference>
<evidence type="ECO:0000313" key="10">
    <source>
        <dbReference type="EMBL" id="TPW30494.1"/>
    </source>
</evidence>
<evidence type="ECO:0000313" key="11">
    <source>
        <dbReference type="Proteomes" id="UP000318801"/>
    </source>
</evidence>
<dbReference type="Gene3D" id="1.10.3720.10">
    <property type="entry name" value="MetI-like"/>
    <property type="match status" value="2"/>
</dbReference>
<dbReference type="PROSITE" id="PS50928">
    <property type="entry name" value="ABC_TM1"/>
    <property type="match status" value="2"/>
</dbReference>
<dbReference type="PANTHER" id="PTHR42929:SF5">
    <property type="entry name" value="ABC TRANSPORTER PERMEASE PROTEIN"/>
    <property type="match status" value="1"/>
</dbReference>
<keyword evidence="3 8" id="KW-0813">Transport</keyword>
<evidence type="ECO:0000256" key="1">
    <source>
        <dbReference type="ARBA" id="ARBA00004651"/>
    </source>
</evidence>
<evidence type="ECO:0000256" key="7">
    <source>
        <dbReference type="ARBA" id="ARBA00023136"/>
    </source>
</evidence>
<reference evidence="10 11" key="1">
    <citation type="submission" date="2019-06" db="EMBL/GenBank/DDBJ databases">
        <authorList>
            <person name="Li M."/>
        </authorList>
    </citation>
    <scope>NUCLEOTIDE SEQUENCE [LARGE SCALE GENOMIC DNA]</scope>
    <source>
        <strain evidence="10 11">BGMRC2036</strain>
    </source>
</reference>
<evidence type="ECO:0000256" key="3">
    <source>
        <dbReference type="ARBA" id="ARBA00022448"/>
    </source>
</evidence>
<name>A0A506UBY1_9HYPH</name>
<proteinExistence type="inferred from homology"/>
<organism evidence="10 11">
    <name type="scientific">Martelella alba</name>
    <dbReference type="NCBI Taxonomy" id="2590451"/>
    <lineage>
        <taxon>Bacteria</taxon>
        <taxon>Pseudomonadati</taxon>
        <taxon>Pseudomonadota</taxon>
        <taxon>Alphaproteobacteria</taxon>
        <taxon>Hyphomicrobiales</taxon>
        <taxon>Aurantimonadaceae</taxon>
        <taxon>Martelella</taxon>
    </lineage>
</organism>
<dbReference type="AlphaFoldDB" id="A0A506UBY1"/>
<dbReference type="InterPro" id="IPR035906">
    <property type="entry name" value="MetI-like_sf"/>
</dbReference>
<gene>
    <name evidence="10" type="ORF">FJU08_10990</name>
</gene>
<feature type="transmembrane region" description="Helical" evidence="8">
    <location>
        <begin position="399"/>
        <end position="418"/>
    </location>
</feature>
<evidence type="ECO:0000256" key="4">
    <source>
        <dbReference type="ARBA" id="ARBA00022475"/>
    </source>
</evidence>
<dbReference type="RefSeq" id="WP_141149064.1">
    <property type="nucleotide sequence ID" value="NZ_VHLG01000005.1"/>
</dbReference>
<dbReference type="Proteomes" id="UP000318801">
    <property type="component" value="Unassembled WGS sequence"/>
</dbReference>
<comment type="subcellular location">
    <subcellularLocation>
        <location evidence="1 8">Cell membrane</location>
        <topology evidence="1 8">Multi-pass membrane protein</topology>
    </subcellularLocation>
</comment>
<dbReference type="GO" id="GO:0005886">
    <property type="term" value="C:plasma membrane"/>
    <property type="evidence" value="ECO:0007669"/>
    <property type="project" value="UniProtKB-SubCell"/>
</dbReference>
<accession>A0A506UBY1</accession>
<feature type="transmembrane region" description="Helical" evidence="8">
    <location>
        <begin position="309"/>
        <end position="327"/>
    </location>
</feature>
<keyword evidence="7 8" id="KW-0472">Membrane</keyword>
<keyword evidence="4" id="KW-1003">Cell membrane</keyword>
<keyword evidence="6 8" id="KW-1133">Transmembrane helix</keyword>
<feature type="transmembrane region" description="Helical" evidence="8">
    <location>
        <begin position="69"/>
        <end position="90"/>
    </location>
</feature>
<feature type="transmembrane region" description="Helical" evidence="8">
    <location>
        <begin position="534"/>
        <end position="554"/>
    </location>
</feature>
<dbReference type="Pfam" id="PF00528">
    <property type="entry name" value="BPD_transp_1"/>
    <property type="match status" value="2"/>
</dbReference>
<comment type="caution">
    <text evidence="10">The sequence shown here is derived from an EMBL/GenBank/DDBJ whole genome shotgun (WGS) entry which is preliminary data.</text>
</comment>
<feature type="transmembrane region" description="Helical" evidence="8">
    <location>
        <begin position="475"/>
        <end position="499"/>
    </location>
</feature>
<sequence length="562" mass="61017">MRKWLGPALSAPVTIWLAFAFAAPLLAVVMLSLHEYSDPFAPLLQAPSLQQFIDIASDSFYYKVVFETIWLSLLVTLVSALLGYPVAFWIARLPVKYRALAFSIILIPLLTNVVVRSLGIILLLSPDGLINTVIGWFGIPSFNKMLFNQGAVVVALVQVFMPFMVLALYDNLQNTSPRIHEAAESLGASPAMRFLTVDLPLSLPGLKSGMIIVFLMASTSYVSAVMLGGKKVWTTGMLVLQEAMQNLNTSLAAALALIMTATGLIFAVLATLALNRMMGWRHGGKSRPLAIPRFVEPLANIAGPIVSKLLFAAAVGLLLLPLFLVAVQSFNNVELATAAGFRGFTLRWYKEIFINGYYTDSFLISVKLALVSLLVSLIVAVPAAFALARFPFRGRSALLAFWLLPLSLPHVALGVGMLKLLQIYIAIPPFIGLMAIHVVVILPFAITLLTASVLGLDHSQEEAAASLGANGIKRFFLIIVPGLMPGLFATSIVGFLLSFDEVTVTSFLTTARMTTLPVRLYAEASFELRPTAHALSTVLILLTVIMLALVGRFVRLDRLYAR</sequence>
<evidence type="ECO:0000256" key="8">
    <source>
        <dbReference type="RuleBase" id="RU363032"/>
    </source>
</evidence>
<feature type="domain" description="ABC transmembrane type-1" evidence="9">
    <location>
        <begin position="65"/>
        <end position="270"/>
    </location>
</feature>
<evidence type="ECO:0000256" key="5">
    <source>
        <dbReference type="ARBA" id="ARBA00022692"/>
    </source>
</evidence>
<evidence type="ECO:0000256" key="6">
    <source>
        <dbReference type="ARBA" id="ARBA00022989"/>
    </source>
</evidence>
<feature type="transmembrane region" description="Helical" evidence="8">
    <location>
        <begin position="430"/>
        <end position="454"/>
    </location>
</feature>